<evidence type="ECO:0000313" key="3">
    <source>
        <dbReference type="Proteomes" id="UP000030185"/>
    </source>
</evidence>
<dbReference type="Proteomes" id="UP000030185">
    <property type="component" value="Unassembled WGS sequence"/>
</dbReference>
<proteinExistence type="predicted"/>
<dbReference type="PANTHER" id="PTHR33608">
    <property type="entry name" value="BLL2464 PROTEIN"/>
    <property type="match status" value="1"/>
</dbReference>
<feature type="domain" description="DUF58" evidence="1">
    <location>
        <begin position="18"/>
        <end position="228"/>
    </location>
</feature>
<dbReference type="InterPro" id="IPR036465">
    <property type="entry name" value="vWFA_dom_sf"/>
</dbReference>
<name>A0A098L8X2_9BACT</name>
<reference evidence="2 3" key="1">
    <citation type="submission" date="2014-09" db="EMBL/GenBank/DDBJ databases">
        <title>Sporocytophaga myxococcoides PG-01 genome sequencing.</title>
        <authorList>
            <person name="Liu L."/>
            <person name="Gao P.J."/>
            <person name="Chen G.J."/>
            <person name="Wang L.S."/>
        </authorList>
    </citation>
    <scope>NUCLEOTIDE SEQUENCE [LARGE SCALE GENOMIC DNA]</scope>
    <source>
        <strain evidence="2 3">PG-01</strain>
    </source>
</reference>
<dbReference type="Pfam" id="PF01882">
    <property type="entry name" value="DUF58"/>
    <property type="match status" value="1"/>
</dbReference>
<dbReference type="SUPFAM" id="SSF53300">
    <property type="entry name" value="vWA-like"/>
    <property type="match status" value="1"/>
</dbReference>
<dbReference type="eggNOG" id="COG1721">
    <property type="taxonomic scope" value="Bacteria"/>
</dbReference>
<dbReference type="EMBL" id="BBLT01000001">
    <property type="protein sequence ID" value="GAL83301.1"/>
    <property type="molecule type" value="Genomic_DNA"/>
</dbReference>
<comment type="caution">
    <text evidence="2">The sequence shown here is derived from an EMBL/GenBank/DDBJ whole genome shotgun (WGS) entry which is preliminary data.</text>
</comment>
<protein>
    <recommendedName>
        <fullName evidence="1">DUF58 domain-containing protein</fullName>
    </recommendedName>
</protein>
<accession>A0A098L8X2</accession>
<dbReference type="InterPro" id="IPR002881">
    <property type="entry name" value="DUF58"/>
</dbReference>
<dbReference type="Gene3D" id="3.40.50.410">
    <property type="entry name" value="von Willebrand factor, type A domain"/>
    <property type="match status" value="1"/>
</dbReference>
<dbReference type="PANTHER" id="PTHR33608:SF6">
    <property type="entry name" value="BLL2464 PROTEIN"/>
    <property type="match status" value="1"/>
</dbReference>
<sequence>MHGDFHSVFKGSGLEFDDVRSYQYGDDVRTIDWNVSAKGHGTFVKTFKEEKEQNVFFILDVSASQEIGKNTRKIDIGREICAVLALSAVKNNGSVGLICFSDQKEAYIKPDKGMRHAYQMIGTLFNLTPVSIKTDLQKSLKFTLTMLKKKSVVIFISDFIDTGYHTNLSALAHKHDLVVIHLNDPREIRFPNLGIIPLYDKETRKTIWVNSSSSKFREKINKGHAENKLKLEQFCRRNGANYLWVNTNEDYLTKLVQLFKIRRIRSKR</sequence>
<dbReference type="STRING" id="153721.MYP_527"/>
<evidence type="ECO:0000313" key="2">
    <source>
        <dbReference type="EMBL" id="GAL83301.1"/>
    </source>
</evidence>
<keyword evidence="3" id="KW-1185">Reference proteome</keyword>
<dbReference type="AlphaFoldDB" id="A0A098L8X2"/>
<gene>
    <name evidence="2" type="ORF">MYP_527</name>
</gene>
<evidence type="ECO:0000259" key="1">
    <source>
        <dbReference type="Pfam" id="PF01882"/>
    </source>
</evidence>
<organism evidence="2 3">
    <name type="scientific">Sporocytophaga myxococcoides</name>
    <dbReference type="NCBI Taxonomy" id="153721"/>
    <lineage>
        <taxon>Bacteria</taxon>
        <taxon>Pseudomonadati</taxon>
        <taxon>Bacteroidota</taxon>
        <taxon>Cytophagia</taxon>
        <taxon>Cytophagales</taxon>
        <taxon>Cytophagaceae</taxon>
        <taxon>Sporocytophaga</taxon>
    </lineage>
</organism>